<dbReference type="Gene3D" id="3.50.50.60">
    <property type="entry name" value="FAD/NAD(P)-binding domain"/>
    <property type="match status" value="2"/>
</dbReference>
<name>A0A0R1VA20_9LACO</name>
<evidence type="ECO:0000256" key="5">
    <source>
        <dbReference type="ARBA" id="ARBA00023002"/>
    </source>
</evidence>
<keyword evidence="7" id="KW-0676">Redox-active center</keyword>
<evidence type="ECO:0000256" key="3">
    <source>
        <dbReference type="ARBA" id="ARBA00022630"/>
    </source>
</evidence>
<dbReference type="OrthoDB" id="9802028at2"/>
<evidence type="ECO:0000256" key="6">
    <source>
        <dbReference type="ARBA" id="ARBA00023097"/>
    </source>
</evidence>
<keyword evidence="6" id="KW-0558">Oxidation</keyword>
<feature type="domain" description="Pyridine nucleotide-disulphide oxidoreductase dimerisation" evidence="8">
    <location>
        <begin position="339"/>
        <end position="433"/>
    </location>
</feature>
<dbReference type="InterPro" id="IPR050260">
    <property type="entry name" value="FAD-bd_OxRdtase"/>
</dbReference>
<dbReference type="GO" id="GO:0016491">
    <property type="term" value="F:oxidoreductase activity"/>
    <property type="evidence" value="ECO:0007669"/>
    <property type="project" value="UniProtKB-KW"/>
</dbReference>
<keyword evidence="3" id="KW-0285">Flavoprotein</keyword>
<accession>A0A0R1VA20</accession>
<feature type="domain" description="FAD/NAD(P)-binding" evidence="9">
    <location>
        <begin position="7"/>
        <end position="310"/>
    </location>
</feature>
<dbReference type="InterPro" id="IPR036188">
    <property type="entry name" value="FAD/NAD-bd_sf"/>
</dbReference>
<dbReference type="SUPFAM" id="SSF55424">
    <property type="entry name" value="FAD/NAD-linked reductases, dimerisation (C-terminal) domain"/>
    <property type="match status" value="1"/>
</dbReference>
<dbReference type="AlphaFoldDB" id="A0A0R1VA20"/>
<keyword evidence="11" id="KW-1185">Reference proteome</keyword>
<dbReference type="Pfam" id="PF02852">
    <property type="entry name" value="Pyr_redox_dim"/>
    <property type="match status" value="1"/>
</dbReference>
<dbReference type="STRING" id="1423801.FD50_GL000608"/>
<evidence type="ECO:0000313" key="11">
    <source>
        <dbReference type="Proteomes" id="UP000051166"/>
    </source>
</evidence>
<reference evidence="10 11" key="1">
    <citation type="journal article" date="2015" name="Genome Announc.">
        <title>Expanding the biotechnology potential of lactobacilli through comparative genomics of 213 strains and associated genera.</title>
        <authorList>
            <person name="Sun Z."/>
            <person name="Harris H.M."/>
            <person name="McCann A."/>
            <person name="Guo C."/>
            <person name="Argimon S."/>
            <person name="Zhang W."/>
            <person name="Yang X."/>
            <person name="Jeffery I.B."/>
            <person name="Cooney J.C."/>
            <person name="Kagawa T.F."/>
            <person name="Liu W."/>
            <person name="Song Y."/>
            <person name="Salvetti E."/>
            <person name="Wrobel A."/>
            <person name="Rasinkangas P."/>
            <person name="Parkhill J."/>
            <person name="Rea M.C."/>
            <person name="O'Sullivan O."/>
            <person name="Ritari J."/>
            <person name="Douillard F.P."/>
            <person name="Paul Ross R."/>
            <person name="Yang R."/>
            <person name="Briner A.E."/>
            <person name="Felis G.E."/>
            <person name="de Vos W.M."/>
            <person name="Barrangou R."/>
            <person name="Klaenhammer T.R."/>
            <person name="Caufield P.W."/>
            <person name="Cui Y."/>
            <person name="Zhang H."/>
            <person name="O'Toole P.W."/>
        </authorList>
    </citation>
    <scope>NUCLEOTIDE SEQUENCE [LARGE SCALE GENOMIC DNA]</scope>
    <source>
        <strain evidence="10 11">DSM 16230</strain>
    </source>
</reference>
<evidence type="ECO:0000256" key="4">
    <source>
        <dbReference type="ARBA" id="ARBA00022827"/>
    </source>
</evidence>
<dbReference type="InterPro" id="IPR004099">
    <property type="entry name" value="Pyr_nucl-diS_OxRdtase_dimer"/>
</dbReference>
<organism evidence="10 11">
    <name type="scientific">Liquorilactobacillus satsumensis DSM 16230 = JCM 12392</name>
    <dbReference type="NCBI Taxonomy" id="1423801"/>
    <lineage>
        <taxon>Bacteria</taxon>
        <taxon>Bacillati</taxon>
        <taxon>Bacillota</taxon>
        <taxon>Bacilli</taxon>
        <taxon>Lactobacillales</taxon>
        <taxon>Lactobacillaceae</taxon>
        <taxon>Liquorilactobacillus</taxon>
    </lineage>
</organism>
<dbReference type="EMBL" id="AZFQ01000036">
    <property type="protein sequence ID" value="KRL98795.1"/>
    <property type="molecule type" value="Genomic_DNA"/>
</dbReference>
<comment type="similarity">
    <text evidence="2">Belongs to the class-III pyridine nucleotide-disulfide oxidoreductase family.</text>
</comment>
<evidence type="ECO:0000256" key="1">
    <source>
        <dbReference type="ARBA" id="ARBA00001974"/>
    </source>
</evidence>
<comment type="cofactor">
    <cofactor evidence="1">
        <name>FAD</name>
        <dbReference type="ChEBI" id="CHEBI:57692"/>
    </cofactor>
</comment>
<evidence type="ECO:0000313" key="10">
    <source>
        <dbReference type="EMBL" id="KRL98795.1"/>
    </source>
</evidence>
<dbReference type="Gene3D" id="3.30.390.30">
    <property type="match status" value="1"/>
</dbReference>
<dbReference type="PRINTS" id="PR00411">
    <property type="entry name" value="PNDRDTASEI"/>
</dbReference>
<dbReference type="InterPro" id="IPR016156">
    <property type="entry name" value="FAD/NAD-linked_Rdtase_dimer_sf"/>
</dbReference>
<keyword evidence="5" id="KW-0560">Oxidoreductase</keyword>
<evidence type="ECO:0000259" key="8">
    <source>
        <dbReference type="Pfam" id="PF02852"/>
    </source>
</evidence>
<evidence type="ECO:0000256" key="7">
    <source>
        <dbReference type="ARBA" id="ARBA00023284"/>
    </source>
</evidence>
<keyword evidence="4" id="KW-0274">FAD</keyword>
<evidence type="ECO:0000259" key="9">
    <source>
        <dbReference type="Pfam" id="PF07992"/>
    </source>
</evidence>
<dbReference type="PANTHER" id="PTHR43429:SF1">
    <property type="entry name" value="NAD(P)H SULFUR OXIDOREDUCTASE (COA-DEPENDENT)"/>
    <property type="match status" value="1"/>
</dbReference>
<dbReference type="InterPro" id="IPR023753">
    <property type="entry name" value="FAD/NAD-binding_dom"/>
</dbReference>
<dbReference type="PATRIC" id="fig|1423801.4.peg.617"/>
<dbReference type="Proteomes" id="UP000051166">
    <property type="component" value="Unassembled WGS sequence"/>
</dbReference>
<dbReference type="SUPFAM" id="SSF51905">
    <property type="entry name" value="FAD/NAD(P)-binding domain"/>
    <property type="match status" value="1"/>
</dbReference>
<dbReference type="PANTHER" id="PTHR43429">
    <property type="entry name" value="PYRIDINE NUCLEOTIDE-DISULFIDE OXIDOREDUCTASE DOMAIN-CONTAINING"/>
    <property type="match status" value="1"/>
</dbReference>
<dbReference type="Pfam" id="PF07992">
    <property type="entry name" value="Pyr_redox_2"/>
    <property type="match status" value="1"/>
</dbReference>
<sequence>MEEFIMKKVAVVGCTHAGTYVVKEILKEHPDTQVRVFERNEEISFLSCGIALYLGGQITDPAGLFYSNPQELRALGAEIFTQHDVTAIDTAKHTLQVKNLQNNEVWEEEYDKIVMTTGSWPVIPPIRGIESSKVVLCKNWEHAQELFKRAPQAERIAVIGAGYIGVELAEAYNLKGHAVTLVDAQERIMPKYFDEPFTTKVEQIFLERGIELALGQNVIEFKEQNGELLLKTDQNEFAVDLAILCIGFKPNTALLAGQVAMLPNGAIITNEYQQSSDPAVFAAGDSAAIHFNPTGKPAYIPLATNAIRQGRLVGQNLFAPRIRSLGTQATSGLALFGTALCSTGLTVAAAKEQGIEVAQVFLEDNYRPEFMPTTEKILMSLVYDPQTLRILGGSFLSKHDISQAANLLSVCIQNQNTIADLAQVDMLFQPHFDKPFNYLNLLGQAALAHEQDRLLQ</sequence>
<proteinExistence type="inferred from homology"/>
<comment type="caution">
    <text evidence="10">The sequence shown here is derived from an EMBL/GenBank/DDBJ whole genome shotgun (WGS) entry which is preliminary data.</text>
</comment>
<dbReference type="PRINTS" id="PR00368">
    <property type="entry name" value="FADPNR"/>
</dbReference>
<gene>
    <name evidence="10" type="ORF">FD50_GL000608</name>
</gene>
<evidence type="ECO:0000256" key="2">
    <source>
        <dbReference type="ARBA" id="ARBA00009130"/>
    </source>
</evidence>
<protein>
    <submittedName>
        <fullName evidence="10">NAD(FAD)-dependent dehydrogenase</fullName>
    </submittedName>
</protein>